<comment type="caution">
    <text evidence="1">The sequence shown here is derived from an EMBL/GenBank/DDBJ whole genome shotgun (WGS) entry which is preliminary data.</text>
</comment>
<dbReference type="Proteomes" id="UP001500167">
    <property type="component" value="Unassembled WGS sequence"/>
</dbReference>
<protein>
    <submittedName>
        <fullName evidence="1">Uncharacterized protein</fullName>
    </submittedName>
</protein>
<dbReference type="RefSeq" id="WP_346087953.1">
    <property type="nucleotide sequence ID" value="NZ_BAAAZK010000008.1"/>
</dbReference>
<evidence type="ECO:0000313" key="2">
    <source>
        <dbReference type="Proteomes" id="UP001500167"/>
    </source>
</evidence>
<keyword evidence="2" id="KW-1185">Reference proteome</keyword>
<name>A0ABP8AET2_9SPHI</name>
<accession>A0ABP8AET2</accession>
<sequence>MTETYKNNLFFALSKRQEKKDFDSYSKNENDIYNFYLSKVIELPRIFKQTDIFELSTFRFYDEDLGNINTLLLNRRLNSSFELYISSFVSFINKQYLIANYLFHQVLKHLKMMTDIGTYVNVQFIKLQISQCFDLNGDRRSSLRYLLDVVRGFSQNHLLLLHANNLLASTYMRIGVYCERVYNNYGLAHYTTFKSCYLRDLFREKYPNLVCEQYLATAFRLYAKTWTKSVDQYYWFSKSLQQRMLVLQGTNDNFNKAELMFLLFDFCRFLILNKYKIAIINSKAKLLLKIFCAMEPQSRLEYALAASQYSMMISKSLMSLGCVGFIKWLYITEYFVQKINDTKTINAFVAFKQKVEQFFEEN</sequence>
<dbReference type="EMBL" id="BAAAZK010000008">
    <property type="protein sequence ID" value="GAA4182788.1"/>
    <property type="molecule type" value="Genomic_DNA"/>
</dbReference>
<organism evidence="1 2">
    <name type="scientific">Sphingobacterium ginsenosidimutans</name>
    <dbReference type="NCBI Taxonomy" id="687845"/>
    <lineage>
        <taxon>Bacteria</taxon>
        <taxon>Pseudomonadati</taxon>
        <taxon>Bacteroidota</taxon>
        <taxon>Sphingobacteriia</taxon>
        <taxon>Sphingobacteriales</taxon>
        <taxon>Sphingobacteriaceae</taxon>
        <taxon>Sphingobacterium</taxon>
    </lineage>
</organism>
<reference evidence="2" key="1">
    <citation type="journal article" date="2019" name="Int. J. Syst. Evol. Microbiol.">
        <title>The Global Catalogue of Microorganisms (GCM) 10K type strain sequencing project: providing services to taxonomists for standard genome sequencing and annotation.</title>
        <authorList>
            <consortium name="The Broad Institute Genomics Platform"/>
            <consortium name="The Broad Institute Genome Sequencing Center for Infectious Disease"/>
            <person name="Wu L."/>
            <person name="Ma J."/>
        </authorList>
    </citation>
    <scope>NUCLEOTIDE SEQUENCE [LARGE SCALE GENOMIC DNA]</scope>
    <source>
        <strain evidence="2">JCM 16722</strain>
    </source>
</reference>
<evidence type="ECO:0000313" key="1">
    <source>
        <dbReference type="EMBL" id="GAA4182788.1"/>
    </source>
</evidence>
<gene>
    <name evidence="1" type="ORF">GCM10022218_40460</name>
</gene>
<proteinExistence type="predicted"/>